<name>A0ABT1FGZ5_9BACT</name>
<accession>A0ABT1FGZ5</accession>
<sequence length="454" mass="51061">MEELILLQQLRNEFIGRIQEQWPENFSTLGENYENVASKNAFLLVLQERIESRIASKIGLDAATEYLVSVDFLHRLVYGTTKRLQAKKRDTLAMYLDYVDWEDFVAAQMAKKGAVLVPSIPSSTPPTQTTSYNGSPWQILSAVLVVVMLLGIVWWKMSPKATDFEGASLYIAKREGTSIPSTILLRYELPDQVLDSAFVEVVGNIGMVHRVRLTAQKGYVPATFMSSGIKSAFLEINGKRLQTLSFPVYTEGWGGRIITPARMYPYLKQPMIVRDGALYITSALLSEQSEKQYYETHFSNCRDFGVAGDSSTLEVRVRNHPADGALGCHDIGWVLLDSLGQGYEIHILEKACTAFAQLKINGQNYEPANHFELLSKLGQKVAEWGTLKISLHAHQLQVFYNEKPVLSIPYKGRIDRIKHISCKFMGSGKVDWVRLTNSYTGKVAYFEDFSSKNG</sequence>
<dbReference type="EMBL" id="JAMZEL010000001">
    <property type="protein sequence ID" value="MCP1380996.1"/>
    <property type="molecule type" value="Genomic_DNA"/>
</dbReference>
<dbReference type="RefSeq" id="WP_253524089.1">
    <property type="nucleotide sequence ID" value="NZ_JAMZEL010000001.1"/>
</dbReference>
<gene>
    <name evidence="1" type="ORF">NCI00_01105</name>
</gene>
<comment type="caution">
    <text evidence="1">The sequence shown here is derived from an EMBL/GenBank/DDBJ whole genome shotgun (WGS) entry which is preliminary data.</text>
</comment>
<protein>
    <recommendedName>
        <fullName evidence="3">SH3 domain-containing protein</fullName>
    </recommendedName>
</protein>
<organism evidence="1 2">
    <name type="scientific">Runella salmonicolor</name>
    <dbReference type="NCBI Taxonomy" id="2950278"/>
    <lineage>
        <taxon>Bacteria</taxon>
        <taxon>Pseudomonadati</taxon>
        <taxon>Bacteroidota</taxon>
        <taxon>Cytophagia</taxon>
        <taxon>Cytophagales</taxon>
        <taxon>Spirosomataceae</taxon>
        <taxon>Runella</taxon>
    </lineage>
</organism>
<keyword evidence="2" id="KW-1185">Reference proteome</keyword>
<dbReference type="Proteomes" id="UP001204772">
    <property type="component" value="Unassembled WGS sequence"/>
</dbReference>
<proteinExistence type="predicted"/>
<evidence type="ECO:0000313" key="2">
    <source>
        <dbReference type="Proteomes" id="UP001204772"/>
    </source>
</evidence>
<evidence type="ECO:0008006" key="3">
    <source>
        <dbReference type="Google" id="ProtNLM"/>
    </source>
</evidence>
<reference evidence="1 2" key="1">
    <citation type="submission" date="2022-06" db="EMBL/GenBank/DDBJ databases">
        <title>Runella sp. S5 genome sequencing.</title>
        <authorList>
            <person name="Park S."/>
        </authorList>
    </citation>
    <scope>NUCLEOTIDE SEQUENCE [LARGE SCALE GENOMIC DNA]</scope>
    <source>
        <strain evidence="1 2">S5</strain>
    </source>
</reference>
<evidence type="ECO:0000313" key="1">
    <source>
        <dbReference type="EMBL" id="MCP1380996.1"/>
    </source>
</evidence>